<evidence type="ECO:0000256" key="11">
    <source>
        <dbReference type="SAM" id="Coils"/>
    </source>
</evidence>
<dbReference type="InterPro" id="IPR027417">
    <property type="entry name" value="P-loop_NTPase"/>
</dbReference>
<dbReference type="InterPro" id="IPR045076">
    <property type="entry name" value="MutS"/>
</dbReference>
<dbReference type="VEuPathDB" id="FungiDB:T551_03270"/>
<dbReference type="GO" id="GO:0032138">
    <property type="term" value="F:single base insertion or deletion binding"/>
    <property type="evidence" value="ECO:0007669"/>
    <property type="project" value="EnsemblFungi"/>
</dbReference>
<feature type="compositionally biased region" description="Polar residues" evidence="12">
    <location>
        <begin position="1"/>
        <end position="13"/>
    </location>
</feature>
<evidence type="ECO:0000256" key="2">
    <source>
        <dbReference type="ARBA" id="ARBA00006271"/>
    </source>
</evidence>
<dbReference type="InterPro" id="IPR007860">
    <property type="entry name" value="DNA_mmatch_repair_MutS_con_dom"/>
</dbReference>
<dbReference type="InterPro" id="IPR036187">
    <property type="entry name" value="DNA_mismatch_repair_MutS_sf"/>
</dbReference>
<dbReference type="SUPFAM" id="SSF52540">
    <property type="entry name" value="P-loop containing nucleoside triphosphate hydrolases"/>
    <property type="match status" value="1"/>
</dbReference>
<gene>
    <name evidence="14" type="ORF">T551_03270</name>
</gene>
<keyword evidence="7 9" id="KW-0234">DNA repair</keyword>
<evidence type="ECO:0000313" key="15">
    <source>
        <dbReference type="Proteomes" id="UP000053447"/>
    </source>
</evidence>
<reference evidence="15" key="1">
    <citation type="journal article" date="2016" name="Nat. Commun.">
        <title>Genome analysis of three Pneumocystis species reveals adaptation mechanisms to life exclusively in mammalian hosts.</title>
        <authorList>
            <person name="Ma L."/>
            <person name="Chen Z."/>
            <person name="Huang D.W."/>
            <person name="Kutty G."/>
            <person name="Ishihara M."/>
            <person name="Wang H."/>
            <person name="Abouelleil A."/>
            <person name="Bishop L."/>
            <person name="Davey E."/>
            <person name="Deng R."/>
            <person name="Deng X."/>
            <person name="Fan L."/>
            <person name="Fantoni G."/>
            <person name="Fitzgerald M."/>
            <person name="Gogineni E."/>
            <person name="Goldberg J.M."/>
            <person name="Handley G."/>
            <person name="Hu X."/>
            <person name="Huber C."/>
            <person name="Jiao X."/>
            <person name="Jones K."/>
            <person name="Levin J.Z."/>
            <person name="Liu Y."/>
            <person name="Macdonald P."/>
            <person name="Melnikov A."/>
            <person name="Raley C."/>
            <person name="Sassi M."/>
            <person name="Sherman B.T."/>
            <person name="Song X."/>
            <person name="Sykes S."/>
            <person name="Tran B."/>
            <person name="Walsh L."/>
            <person name="Xia Y."/>
            <person name="Yang J."/>
            <person name="Young S."/>
            <person name="Zeng Q."/>
            <person name="Zheng X."/>
            <person name="Stephens R."/>
            <person name="Nusbaum C."/>
            <person name="Birren B.W."/>
            <person name="Azadi P."/>
            <person name="Lempicki R.A."/>
            <person name="Cuomo C.A."/>
            <person name="Kovacs J.A."/>
        </authorList>
    </citation>
    <scope>NUCLEOTIDE SEQUENCE [LARGE SCALE GENOMIC DNA]</scope>
    <source>
        <strain evidence="15">RU7</strain>
    </source>
</reference>
<feature type="compositionally biased region" description="Basic and acidic residues" evidence="12">
    <location>
        <begin position="82"/>
        <end position="91"/>
    </location>
</feature>
<keyword evidence="8" id="KW-0539">Nucleus</keyword>
<dbReference type="Pfam" id="PF05190">
    <property type="entry name" value="MutS_IV"/>
    <property type="match status" value="1"/>
</dbReference>
<dbReference type="PANTHER" id="PTHR11361">
    <property type="entry name" value="DNA MISMATCH REPAIR PROTEIN MUTS FAMILY MEMBER"/>
    <property type="match status" value="1"/>
</dbReference>
<dbReference type="Proteomes" id="UP000053447">
    <property type="component" value="Unassembled WGS sequence"/>
</dbReference>
<dbReference type="Gene3D" id="3.40.50.300">
    <property type="entry name" value="P-loop containing nucleotide triphosphate hydrolases"/>
    <property type="match status" value="1"/>
</dbReference>
<keyword evidence="11" id="KW-0175">Coiled coil</keyword>
<feature type="region of interest" description="Disordered" evidence="12">
    <location>
        <begin position="1"/>
        <end position="114"/>
    </location>
</feature>
<organism evidence="14 15">
    <name type="scientific">Pneumocystis jirovecii (strain RU7)</name>
    <name type="common">Human pneumocystis pneumonia agent</name>
    <dbReference type="NCBI Taxonomy" id="1408657"/>
    <lineage>
        <taxon>Eukaryota</taxon>
        <taxon>Fungi</taxon>
        <taxon>Dikarya</taxon>
        <taxon>Ascomycota</taxon>
        <taxon>Taphrinomycotina</taxon>
        <taxon>Pneumocystomycetes</taxon>
        <taxon>Pneumocystaceae</taxon>
        <taxon>Pneumocystis</taxon>
    </lineage>
</organism>
<dbReference type="GeneID" id="28941788"/>
<dbReference type="FunFam" id="3.40.1170.10:FF:000002">
    <property type="entry name" value="DNA mismatch repair protein"/>
    <property type="match status" value="1"/>
</dbReference>
<comment type="similarity">
    <text evidence="2 9 10">Belongs to the DNA mismatch repair MutS family.</text>
</comment>
<sequence length="1222" mass="141142">MQKNSKNTKQQTLLGFIKKSEKNKQNSNEFPTTPVKSINILSPAKKDSFETPFNTKKQSSNHEKTISFNGISTPLTSNIESDLERRPHLEVESSSPFPLSPPLNNSQKRFNCEDDSEDENNIVYTCVRRKKSKIVDDSDNEFKATILENKTIHDEKEDSDFITSNQEKNSKKTKKTKILKNRIKDIEKEKDEKSEEKIVEIIDGSPSINMSYEKPSSEFPFNNQETKQHFEDISDKNSENYMFLLPEYRRDADGNLSSSPNYDERTLYIPPSAYKSFKPFEKQYWDIKCKFMDTVVFFQKGKFYELYQLDADIGHQLFNLKMTDRVGTMRMVGIPEANYEYWASKFIAKNFKIARVDQLESALSKEMRDKISKTKEEKVVRRELVQVLTSGTLVNEGIIKSEMSTYCMAIKDYKMDKSQICFGVCFIDASVGHFNITYFEDDFIRTKLHTLITQIRPKELILEKGNVTPQTIKLLKNSGINEMICNFIKPNIEFWNEQTTESEILMNGYFENNDYKSWPSALQKARDYPLALSSVGGLIWYLKTLKMDKTLCTLGNFEWYDPIQKTSSLILDGQTLKNLEIFNNSYDGGTEGTLIKLLNRCITPFGKRLFRLWLCHPLRSVKDINERLDAVELLNDLSIRKIIIDSFKTLPDLERMISRIHAKNCKSKDFVCVLEGFNTIYCTLEHLSKNIKPNNGLLWNTINNIPNLVNILDEWQKIFNWQKCKSEDMLIPNPGIEKEFDDSQDKIKAIENELFQMEKDYKNQFKSPQITFRNIGKEIYQLEIPKSIKVPSSWIKLSSTKSVNRYWSPELKKKVRQLQEAQEAHKVIIKNVQNTFFTYFDKNYFQWLKVIKNVAYLDCLTSLSISSMEFAEPSCRPQIVDSEYSILEFDELRHPCVVQNTSSCFVPNSIKLGGSRNNPTIALLTGPNMAGKSTLLRQTCIAVILAQLGCWVPAKRIVLTPMDSIRSRLGASDNIFASQSTFMVELSETKKIIQESTSRSLVILDELGRGTSTYDGLAIAYATLHQLSTYVGCLGFFSTHYHSLVKDFENHPKIAMYYMAAHVDEDKKKITFLYELRPGMSSNSYGMNVAAMAGIPEEIIKNAEISAKKFEISSQHFQLNKASYKSSISLASQSDFSWLVKLSMSKEPIPSTLNLKRQLYVIAKLKKKERNEIYLWVRQEFERNRKIHDIRTIKYLYSTGIQQLQQINRSLMLSESSKTKEN</sequence>
<dbReference type="GO" id="GO:0000710">
    <property type="term" value="P:meiotic mismatch repair"/>
    <property type="evidence" value="ECO:0007669"/>
    <property type="project" value="EnsemblFungi"/>
</dbReference>
<keyword evidence="6 9" id="KW-0238">DNA-binding</keyword>
<dbReference type="PIRSF" id="PIRSF037677">
    <property type="entry name" value="DNA_mis_repair_Msh6"/>
    <property type="match status" value="1"/>
</dbReference>
<dbReference type="InterPro" id="IPR016151">
    <property type="entry name" value="DNA_mismatch_repair_MutS_N"/>
</dbReference>
<dbReference type="RefSeq" id="XP_018228139.1">
    <property type="nucleotide sequence ID" value="XM_018375533.1"/>
</dbReference>
<dbReference type="SUPFAM" id="SSF53150">
    <property type="entry name" value="DNA repair protein MutS, domain II"/>
    <property type="match status" value="1"/>
</dbReference>
<keyword evidence="4 9" id="KW-0227">DNA damage</keyword>
<dbReference type="GO" id="GO:0036297">
    <property type="term" value="P:interstrand cross-link repair"/>
    <property type="evidence" value="ECO:0007669"/>
    <property type="project" value="EnsemblFungi"/>
</dbReference>
<dbReference type="FunFam" id="1.10.1420.10:FF:000019">
    <property type="entry name" value="DNA mismatch repair protein"/>
    <property type="match status" value="1"/>
</dbReference>
<evidence type="ECO:0000256" key="6">
    <source>
        <dbReference type="ARBA" id="ARBA00023125"/>
    </source>
</evidence>
<dbReference type="Pfam" id="PF05347">
    <property type="entry name" value="Complex1_LYR"/>
    <property type="match status" value="1"/>
</dbReference>
<dbReference type="InterPro" id="IPR000432">
    <property type="entry name" value="DNA_mismatch_repair_MutS_C"/>
</dbReference>
<dbReference type="AlphaFoldDB" id="A0A0W4ZEM2"/>
<evidence type="ECO:0000256" key="12">
    <source>
        <dbReference type="SAM" id="MobiDB-lite"/>
    </source>
</evidence>
<protein>
    <recommendedName>
        <fullName evidence="9">DNA mismatch repair protein</fullName>
    </recommendedName>
</protein>
<dbReference type="Pfam" id="PF00488">
    <property type="entry name" value="MutS_V"/>
    <property type="match status" value="1"/>
</dbReference>
<dbReference type="Pfam" id="PF01624">
    <property type="entry name" value="MutS_I"/>
    <property type="match status" value="1"/>
</dbReference>
<dbReference type="InterPro" id="IPR008011">
    <property type="entry name" value="Complex1_LYR_dom"/>
</dbReference>
<evidence type="ECO:0000259" key="13">
    <source>
        <dbReference type="PROSITE" id="PS00486"/>
    </source>
</evidence>
<dbReference type="SUPFAM" id="SSF55271">
    <property type="entry name" value="DNA repair protein MutS, domain I"/>
    <property type="match status" value="1"/>
</dbReference>
<dbReference type="InterPro" id="IPR007696">
    <property type="entry name" value="DNA_mismatch_repair_MutS_core"/>
</dbReference>
<dbReference type="GO" id="GO:0032301">
    <property type="term" value="C:MutSalpha complex"/>
    <property type="evidence" value="ECO:0007669"/>
    <property type="project" value="EnsemblFungi"/>
</dbReference>
<feature type="coiled-coil region" evidence="11">
    <location>
        <begin position="169"/>
        <end position="196"/>
    </location>
</feature>
<dbReference type="GO" id="GO:0000400">
    <property type="term" value="F:four-way junction DNA binding"/>
    <property type="evidence" value="ECO:0007669"/>
    <property type="project" value="EnsemblFungi"/>
</dbReference>
<evidence type="ECO:0000256" key="1">
    <source>
        <dbReference type="ARBA" id="ARBA00004123"/>
    </source>
</evidence>
<evidence type="ECO:0000256" key="4">
    <source>
        <dbReference type="ARBA" id="ARBA00022763"/>
    </source>
</evidence>
<dbReference type="GO" id="GO:0140664">
    <property type="term" value="F:ATP-dependent DNA damage sensor activity"/>
    <property type="evidence" value="ECO:0007669"/>
    <property type="project" value="InterPro"/>
</dbReference>
<name>A0A0W4ZEM2_PNEJ7</name>
<dbReference type="NCBIfam" id="NF003810">
    <property type="entry name" value="PRK05399.1"/>
    <property type="match status" value="1"/>
</dbReference>
<proteinExistence type="inferred from homology"/>
<dbReference type="Gene3D" id="3.40.1170.10">
    <property type="entry name" value="DNA repair protein MutS, domain I"/>
    <property type="match status" value="1"/>
</dbReference>
<dbReference type="Gene3D" id="3.30.420.110">
    <property type="entry name" value="MutS, connector domain"/>
    <property type="match status" value="1"/>
</dbReference>
<evidence type="ECO:0000256" key="7">
    <source>
        <dbReference type="ARBA" id="ARBA00023204"/>
    </source>
</evidence>
<dbReference type="STRING" id="1408657.A0A0W4ZEM2"/>
<comment type="subcellular location">
    <subcellularLocation>
        <location evidence="1">Nucleus</location>
    </subcellularLocation>
</comment>
<feature type="compositionally biased region" description="Low complexity" evidence="12">
    <location>
        <begin position="93"/>
        <end position="106"/>
    </location>
</feature>
<comment type="function">
    <text evidence="9 10">Component of the post-replicative DNA mismatch repair system (MMR).</text>
</comment>
<keyword evidence="3 9" id="KW-0547">Nucleotide-binding</keyword>
<dbReference type="GO" id="GO:0043570">
    <property type="term" value="P:maintenance of DNA repeat elements"/>
    <property type="evidence" value="ECO:0007669"/>
    <property type="project" value="EnsemblFungi"/>
</dbReference>
<dbReference type="SUPFAM" id="SSF48334">
    <property type="entry name" value="DNA repair protein MutS, domain III"/>
    <property type="match status" value="1"/>
</dbReference>
<dbReference type="InterPro" id="IPR017261">
    <property type="entry name" value="DNA_mismatch_repair_MutS/MSH"/>
</dbReference>
<comment type="caution">
    <text evidence="14">The sequence shown here is derived from an EMBL/GenBank/DDBJ whole genome shotgun (WGS) entry which is preliminary data.</text>
</comment>
<dbReference type="PROSITE" id="PS00486">
    <property type="entry name" value="DNA_MISMATCH_REPAIR_2"/>
    <property type="match status" value="1"/>
</dbReference>
<dbReference type="Pfam" id="PF05192">
    <property type="entry name" value="MutS_III"/>
    <property type="match status" value="1"/>
</dbReference>
<accession>A0A0W4ZEM2</accession>
<keyword evidence="15" id="KW-1185">Reference proteome</keyword>
<dbReference type="Gene3D" id="1.10.1420.10">
    <property type="match status" value="2"/>
</dbReference>
<dbReference type="Pfam" id="PF05188">
    <property type="entry name" value="MutS_II"/>
    <property type="match status" value="1"/>
</dbReference>
<dbReference type="GO" id="GO:0032137">
    <property type="term" value="F:guanine/thymine mispair binding"/>
    <property type="evidence" value="ECO:0007669"/>
    <property type="project" value="EnsemblFungi"/>
</dbReference>
<dbReference type="InterPro" id="IPR007861">
    <property type="entry name" value="DNA_mismatch_repair_MutS_clamp"/>
</dbReference>
<dbReference type="OrthoDB" id="10252754at2759"/>
<dbReference type="SMART" id="SM00534">
    <property type="entry name" value="MUTSac"/>
    <property type="match status" value="1"/>
</dbReference>
<evidence type="ECO:0000256" key="10">
    <source>
        <dbReference type="RuleBase" id="RU003756"/>
    </source>
</evidence>
<evidence type="ECO:0000256" key="9">
    <source>
        <dbReference type="PIRNR" id="PIRNR037677"/>
    </source>
</evidence>
<keyword evidence="5 9" id="KW-0067">ATP-binding</keyword>
<evidence type="ECO:0000256" key="8">
    <source>
        <dbReference type="ARBA" id="ARBA00023242"/>
    </source>
</evidence>
<dbReference type="SMART" id="SM00533">
    <property type="entry name" value="MUTSd"/>
    <property type="match status" value="1"/>
</dbReference>
<dbReference type="GO" id="GO:0016887">
    <property type="term" value="F:ATP hydrolysis activity"/>
    <property type="evidence" value="ECO:0007669"/>
    <property type="project" value="EnsemblFungi"/>
</dbReference>
<dbReference type="EMBL" id="LFWA01000016">
    <property type="protein sequence ID" value="KTW26808.1"/>
    <property type="molecule type" value="Genomic_DNA"/>
</dbReference>
<dbReference type="eggNOG" id="KOG0217">
    <property type="taxonomic scope" value="Eukaryota"/>
</dbReference>
<evidence type="ECO:0000256" key="3">
    <source>
        <dbReference type="ARBA" id="ARBA00022741"/>
    </source>
</evidence>
<dbReference type="InterPro" id="IPR036678">
    <property type="entry name" value="MutS_con_dom_sf"/>
</dbReference>
<feature type="compositionally biased region" description="Polar residues" evidence="12">
    <location>
        <begin position="66"/>
        <end position="80"/>
    </location>
</feature>
<evidence type="ECO:0000313" key="14">
    <source>
        <dbReference type="EMBL" id="KTW26808.1"/>
    </source>
</evidence>
<evidence type="ECO:0000256" key="5">
    <source>
        <dbReference type="ARBA" id="ARBA00022840"/>
    </source>
</evidence>
<dbReference type="InterPro" id="IPR007695">
    <property type="entry name" value="DNA_mismatch_repair_MutS-lik_N"/>
</dbReference>
<dbReference type="GO" id="GO:0005524">
    <property type="term" value="F:ATP binding"/>
    <property type="evidence" value="ECO:0007669"/>
    <property type="project" value="UniProtKB-UniRule"/>
</dbReference>
<feature type="compositionally biased region" description="Polar residues" evidence="12">
    <location>
        <begin position="30"/>
        <end position="40"/>
    </location>
</feature>
<feature type="domain" description="DNA mismatch repair proteins mutS family" evidence="13">
    <location>
        <begin position="1000"/>
        <end position="1016"/>
    </location>
</feature>
<dbReference type="PANTHER" id="PTHR11361:SF148">
    <property type="entry name" value="DNA MISMATCH REPAIR PROTEIN MSH6"/>
    <property type="match status" value="1"/>
</dbReference>
<dbReference type="GO" id="GO:0043111">
    <property type="term" value="P:replication fork arrest"/>
    <property type="evidence" value="ECO:0007669"/>
    <property type="project" value="EnsemblFungi"/>
</dbReference>